<dbReference type="Pfam" id="PF12704">
    <property type="entry name" value="MacB_PCD"/>
    <property type="match status" value="1"/>
</dbReference>
<protein>
    <submittedName>
        <fullName evidence="9">Uncharacterized protein</fullName>
    </submittedName>
</protein>
<dbReference type="GO" id="GO:0022857">
    <property type="term" value="F:transmembrane transporter activity"/>
    <property type="evidence" value="ECO:0007669"/>
    <property type="project" value="TreeGrafter"/>
</dbReference>
<dbReference type="eggNOG" id="COG0577">
    <property type="taxonomic scope" value="Bacteria"/>
</dbReference>
<dbReference type="AlphaFoldDB" id="B4DC71"/>
<comment type="subcellular location">
    <subcellularLocation>
        <location evidence="1">Cell membrane</location>
        <topology evidence="1">Multi-pass membrane protein</topology>
    </subcellularLocation>
</comment>
<evidence type="ECO:0000256" key="2">
    <source>
        <dbReference type="ARBA" id="ARBA00022475"/>
    </source>
</evidence>
<dbReference type="RefSeq" id="WP_006983829.1">
    <property type="nucleotide sequence ID" value="NZ_ABVL01000045.1"/>
</dbReference>
<keyword evidence="10" id="KW-1185">Reference proteome</keyword>
<organism evidence="9 10">
    <name type="scientific">Chthoniobacter flavus Ellin428</name>
    <dbReference type="NCBI Taxonomy" id="497964"/>
    <lineage>
        <taxon>Bacteria</taxon>
        <taxon>Pseudomonadati</taxon>
        <taxon>Verrucomicrobiota</taxon>
        <taxon>Spartobacteria</taxon>
        <taxon>Chthoniobacterales</taxon>
        <taxon>Chthoniobacteraceae</taxon>
        <taxon>Chthoniobacter</taxon>
    </lineage>
</organism>
<feature type="transmembrane region" description="Helical" evidence="6">
    <location>
        <begin position="27"/>
        <end position="46"/>
    </location>
</feature>
<evidence type="ECO:0000256" key="6">
    <source>
        <dbReference type="SAM" id="Phobius"/>
    </source>
</evidence>
<keyword evidence="3 6" id="KW-0812">Transmembrane</keyword>
<keyword evidence="4 6" id="KW-1133">Transmembrane helix</keyword>
<dbReference type="Pfam" id="PF02687">
    <property type="entry name" value="FtsX"/>
    <property type="match status" value="1"/>
</dbReference>
<dbReference type="PANTHER" id="PTHR30572:SF15">
    <property type="entry name" value="ABC TRANSPORTER PERMEASE"/>
    <property type="match status" value="1"/>
</dbReference>
<dbReference type="EMBL" id="ABVL01000045">
    <property type="protein sequence ID" value="EDY15948.1"/>
    <property type="molecule type" value="Genomic_DNA"/>
</dbReference>
<feature type="transmembrane region" description="Helical" evidence="6">
    <location>
        <begin position="335"/>
        <end position="363"/>
    </location>
</feature>
<keyword evidence="2" id="KW-1003">Cell membrane</keyword>
<dbReference type="InterPro" id="IPR050250">
    <property type="entry name" value="Macrolide_Exporter_MacB"/>
</dbReference>
<evidence type="ECO:0000259" key="8">
    <source>
        <dbReference type="Pfam" id="PF12704"/>
    </source>
</evidence>
<dbReference type="InParanoid" id="B4DC71"/>
<reference evidence="9 10" key="1">
    <citation type="journal article" date="2011" name="J. Bacteriol.">
        <title>Genome sequence of Chthoniobacter flavus Ellin428, an aerobic heterotrophic soil bacterium.</title>
        <authorList>
            <person name="Kant R."/>
            <person name="van Passel M.W."/>
            <person name="Palva A."/>
            <person name="Lucas S."/>
            <person name="Lapidus A."/>
            <person name="Glavina Del Rio T."/>
            <person name="Dalin E."/>
            <person name="Tice H."/>
            <person name="Bruce D."/>
            <person name="Goodwin L."/>
            <person name="Pitluck S."/>
            <person name="Larimer F.W."/>
            <person name="Land M.L."/>
            <person name="Hauser L."/>
            <person name="Sangwan P."/>
            <person name="de Vos W.M."/>
            <person name="Janssen P.H."/>
            <person name="Smidt H."/>
        </authorList>
    </citation>
    <scope>NUCLEOTIDE SEQUENCE [LARGE SCALE GENOMIC DNA]</scope>
    <source>
        <strain evidence="9 10">Ellin428</strain>
    </source>
</reference>
<keyword evidence="5 6" id="KW-0472">Membrane</keyword>
<proteinExistence type="predicted"/>
<feature type="domain" description="ABC3 transporter permease C-terminal" evidence="7">
    <location>
        <begin position="293"/>
        <end position="405"/>
    </location>
</feature>
<evidence type="ECO:0000256" key="4">
    <source>
        <dbReference type="ARBA" id="ARBA00022989"/>
    </source>
</evidence>
<dbReference type="PANTHER" id="PTHR30572">
    <property type="entry name" value="MEMBRANE COMPONENT OF TRANSPORTER-RELATED"/>
    <property type="match status" value="1"/>
</dbReference>
<feature type="transmembrane region" description="Helical" evidence="6">
    <location>
        <begin position="292"/>
        <end position="314"/>
    </location>
</feature>
<dbReference type="GO" id="GO:0005886">
    <property type="term" value="C:plasma membrane"/>
    <property type="evidence" value="ECO:0007669"/>
    <property type="project" value="UniProtKB-SubCell"/>
</dbReference>
<sequence length="412" mass="44452">MHLLAEFQEGLRIAWEAIRTNKLRSGLTTFGIVIGIVTVSLMATALQELNRSFHDAISFLGTDVLYIDRREWFVESDQKWDEVQRRPNITLPQARALEHGLGMVLGVAPTVTYMVDSVRHGVRSSTGSITIIGTTEQFLVTGGHTLAAGRFMTKAEAEGNRAVCIIGSEVAEQLFPGESPLGQMLRLGEESHTIIGVFAKRGTAFGQMSLDNQVIVPIGKLVRTFVSAPNCTIQIKVGDDARVAAVREEVRGLMRKIRRVPPGRPDDFAINQQEQLQGEIGRVSAVIATSGFFITGLSLFVGGIGIMNIMFVSVAERTREIGLRKALGARRRTILLQFLLEAAGICLFGGVLALGCTAAAIAFAQSFLPKATLSLSVVVLALGVAAVTGVVSGFLPAWRASRLSPVEALRQE</sequence>
<name>B4DC71_9BACT</name>
<feature type="transmembrane region" description="Helical" evidence="6">
    <location>
        <begin position="375"/>
        <end position="395"/>
    </location>
</feature>
<evidence type="ECO:0000313" key="9">
    <source>
        <dbReference type="EMBL" id="EDY15948.1"/>
    </source>
</evidence>
<dbReference type="InterPro" id="IPR003838">
    <property type="entry name" value="ABC3_permease_C"/>
</dbReference>
<evidence type="ECO:0000256" key="1">
    <source>
        <dbReference type="ARBA" id="ARBA00004651"/>
    </source>
</evidence>
<evidence type="ECO:0000259" key="7">
    <source>
        <dbReference type="Pfam" id="PF02687"/>
    </source>
</evidence>
<evidence type="ECO:0000256" key="5">
    <source>
        <dbReference type="ARBA" id="ARBA00023136"/>
    </source>
</evidence>
<evidence type="ECO:0000313" key="10">
    <source>
        <dbReference type="Proteomes" id="UP000005824"/>
    </source>
</evidence>
<accession>B4DC71</accession>
<dbReference type="Proteomes" id="UP000005824">
    <property type="component" value="Unassembled WGS sequence"/>
</dbReference>
<comment type="caution">
    <text evidence="9">The sequence shown here is derived from an EMBL/GenBank/DDBJ whole genome shotgun (WGS) entry which is preliminary data.</text>
</comment>
<feature type="domain" description="MacB-like periplasmic core" evidence="8">
    <location>
        <begin position="25"/>
        <end position="252"/>
    </location>
</feature>
<evidence type="ECO:0000256" key="3">
    <source>
        <dbReference type="ARBA" id="ARBA00022692"/>
    </source>
</evidence>
<gene>
    <name evidence="9" type="ORF">CfE428DRAFT_6512</name>
</gene>
<dbReference type="InterPro" id="IPR025857">
    <property type="entry name" value="MacB_PCD"/>
</dbReference>
<dbReference type="STRING" id="497964.CfE428DRAFT_6512"/>